<sequence>MSATMAPDMAPRTPPKHSPSLTPDSTSTGPKSPTSVHRPPNNVEMTNPSRPRAGSISVLGASILKKPTLSMSTMEVSSKCGATSPTTLTVTTPTTPSPLRTTLSTEFLQDSKRIGATPKSEATTLPCQCPPPLEFPENVKREMKREEEEHRQRECGLYAKIIELQIEVANLKGEKESLARVVSRRDKMLLELQVQLQAMEFVCRENEIKVDIDMCPDEAIENWSFKESDEVYQRIILTTQELLRNGARCLEESVTARTQSRPRTRITSSSSVVDHRIKNVAGLSVNAQPYPLQDQNVDPLLFKKTSRPGTLKFDMQTLLRSEQEFHDSQSKTPKALDLAQVNLAVERGPRRALDIGDERSEIFRNTSARDDDDDDDDDDEGQESEFEELGEDMIKYVDLQSSMTPRQSRSSSFSKPNMPSLTPDMSTAVLMKNMWGSRRNTRTTPILHPTHGHFSPTSQSRSRLSHRGSSSSSLSSSSNSFLEDYYYRPCEQPPANVGLGLSMGSSVHPHFSQPHFHHLMSAPPMGAIPPPSPHVPMSRHPMSSPAYSYAGSYYDHPGPPMMIRSATSQSGPTTVLPPPMMPLPPLPADRPRYSYRDHTKSKLLESRRPTHERTCSHGFAIENVGQFLKRKTYGKTLAREIIYRGHRRRDSV</sequence>
<feature type="region of interest" description="Disordered" evidence="1">
    <location>
        <begin position="352"/>
        <end position="424"/>
    </location>
</feature>
<feature type="compositionally biased region" description="Polar residues" evidence="1">
    <location>
        <begin position="415"/>
        <end position="424"/>
    </location>
</feature>
<reference evidence="2" key="1">
    <citation type="journal article" date="2020" name="Fungal Divers.">
        <title>Resolving the Mortierellaceae phylogeny through synthesis of multi-gene phylogenetics and phylogenomics.</title>
        <authorList>
            <person name="Vandepol N."/>
            <person name="Liber J."/>
            <person name="Desiro A."/>
            <person name="Na H."/>
            <person name="Kennedy M."/>
            <person name="Barry K."/>
            <person name="Grigoriev I.V."/>
            <person name="Miller A.N."/>
            <person name="O'Donnell K."/>
            <person name="Stajich J.E."/>
            <person name="Bonito G."/>
        </authorList>
    </citation>
    <scope>NUCLEOTIDE SEQUENCE</scope>
    <source>
        <strain evidence="2">NVP1</strain>
    </source>
</reference>
<name>A0A9P5SF27_9FUNG</name>
<feature type="compositionally biased region" description="Low complexity" evidence="1">
    <location>
        <begin position="400"/>
        <end position="414"/>
    </location>
</feature>
<dbReference type="EMBL" id="JAAAUY010000871">
    <property type="protein sequence ID" value="KAF9325789.1"/>
    <property type="molecule type" value="Genomic_DNA"/>
</dbReference>
<feature type="region of interest" description="Disordered" evidence="1">
    <location>
        <begin position="77"/>
        <end position="99"/>
    </location>
</feature>
<feature type="compositionally biased region" description="Low complexity" evidence="1">
    <location>
        <begin position="458"/>
        <end position="479"/>
    </location>
</feature>
<feature type="region of interest" description="Disordered" evidence="1">
    <location>
        <begin position="1"/>
        <end position="55"/>
    </location>
</feature>
<feature type="compositionally biased region" description="Acidic residues" evidence="1">
    <location>
        <begin position="370"/>
        <end position="391"/>
    </location>
</feature>
<comment type="caution">
    <text evidence="2">The sequence shown here is derived from an EMBL/GenBank/DDBJ whole genome shotgun (WGS) entry which is preliminary data.</text>
</comment>
<accession>A0A9P5SF27</accession>
<evidence type="ECO:0000313" key="2">
    <source>
        <dbReference type="EMBL" id="KAF9325789.1"/>
    </source>
</evidence>
<evidence type="ECO:0000256" key="1">
    <source>
        <dbReference type="SAM" id="MobiDB-lite"/>
    </source>
</evidence>
<evidence type="ECO:0000313" key="3">
    <source>
        <dbReference type="Proteomes" id="UP000696485"/>
    </source>
</evidence>
<feature type="compositionally biased region" description="Polar residues" evidence="1">
    <location>
        <begin position="19"/>
        <end position="35"/>
    </location>
</feature>
<proteinExistence type="predicted"/>
<feature type="region of interest" description="Disordered" evidence="1">
    <location>
        <begin position="440"/>
        <end position="479"/>
    </location>
</feature>
<feature type="compositionally biased region" description="Basic and acidic residues" evidence="1">
    <location>
        <begin position="352"/>
        <end position="362"/>
    </location>
</feature>
<keyword evidence="3" id="KW-1185">Reference proteome</keyword>
<feature type="compositionally biased region" description="Low complexity" evidence="1">
    <location>
        <begin position="83"/>
        <end position="99"/>
    </location>
</feature>
<organism evidence="2 3">
    <name type="scientific">Podila minutissima</name>
    <dbReference type="NCBI Taxonomy" id="64525"/>
    <lineage>
        <taxon>Eukaryota</taxon>
        <taxon>Fungi</taxon>
        <taxon>Fungi incertae sedis</taxon>
        <taxon>Mucoromycota</taxon>
        <taxon>Mortierellomycotina</taxon>
        <taxon>Mortierellomycetes</taxon>
        <taxon>Mortierellales</taxon>
        <taxon>Mortierellaceae</taxon>
        <taxon>Podila</taxon>
    </lineage>
</organism>
<dbReference type="AlphaFoldDB" id="A0A9P5SF27"/>
<protein>
    <submittedName>
        <fullName evidence="2">Uncharacterized protein</fullName>
    </submittedName>
</protein>
<gene>
    <name evidence="2" type="ORF">BG006_010745</name>
</gene>
<dbReference type="Proteomes" id="UP000696485">
    <property type="component" value="Unassembled WGS sequence"/>
</dbReference>